<reference evidence="2 3" key="1">
    <citation type="journal article" date="2016" name="Nat. Commun.">
        <title>Thousands of microbial genomes shed light on interconnected biogeochemical processes in an aquifer system.</title>
        <authorList>
            <person name="Anantharaman K."/>
            <person name="Brown C.T."/>
            <person name="Hug L.A."/>
            <person name="Sharon I."/>
            <person name="Castelle C.J."/>
            <person name="Probst A.J."/>
            <person name="Thomas B.C."/>
            <person name="Singh A."/>
            <person name="Wilkins M.J."/>
            <person name="Karaoz U."/>
            <person name="Brodie E.L."/>
            <person name="Williams K.H."/>
            <person name="Hubbard S.S."/>
            <person name="Banfield J.F."/>
        </authorList>
    </citation>
    <scope>NUCLEOTIDE SEQUENCE [LARGE SCALE GENOMIC DNA]</scope>
</reference>
<dbReference type="Pfam" id="PF13676">
    <property type="entry name" value="TIR_2"/>
    <property type="match status" value="1"/>
</dbReference>
<dbReference type="SUPFAM" id="SSF52200">
    <property type="entry name" value="Toll/Interleukin receptor TIR domain"/>
    <property type="match status" value="1"/>
</dbReference>
<evidence type="ECO:0000313" key="3">
    <source>
        <dbReference type="Proteomes" id="UP000178943"/>
    </source>
</evidence>
<gene>
    <name evidence="2" type="ORF">A2Y62_02695</name>
</gene>
<sequence length="131" mass="15233">MIRCFISHTWREGEHHFAMRLASALKKRQIKVWIDEEKISPGSFIMAAIQRAIKHEVDIFIFIMSPASLRSRWCRIELKLALSQEEYCIPIIPVLIKPSAIPRSLKNIKYADFTKPSCFDSAMDYLIAEVH</sequence>
<dbReference type="EMBL" id="MFGW01000095">
    <property type="protein sequence ID" value="OGF66222.1"/>
    <property type="molecule type" value="Genomic_DNA"/>
</dbReference>
<dbReference type="InterPro" id="IPR000157">
    <property type="entry name" value="TIR_dom"/>
</dbReference>
<dbReference type="SMART" id="SM00255">
    <property type="entry name" value="TIR"/>
    <property type="match status" value="1"/>
</dbReference>
<evidence type="ECO:0000259" key="1">
    <source>
        <dbReference type="PROSITE" id="PS50104"/>
    </source>
</evidence>
<accession>A0A1F5VRX5</accession>
<proteinExistence type="predicted"/>
<dbReference type="PROSITE" id="PS50104">
    <property type="entry name" value="TIR"/>
    <property type="match status" value="1"/>
</dbReference>
<comment type="caution">
    <text evidence="2">The sequence shown here is derived from an EMBL/GenBank/DDBJ whole genome shotgun (WGS) entry which is preliminary data.</text>
</comment>
<organism evidence="2 3">
    <name type="scientific">Candidatus Fischerbacteria bacterium RBG_13_37_8</name>
    <dbReference type="NCBI Taxonomy" id="1817863"/>
    <lineage>
        <taxon>Bacteria</taxon>
        <taxon>Candidatus Fischeribacteriota</taxon>
    </lineage>
</organism>
<evidence type="ECO:0000313" key="2">
    <source>
        <dbReference type="EMBL" id="OGF66222.1"/>
    </source>
</evidence>
<dbReference type="Gene3D" id="3.40.50.10140">
    <property type="entry name" value="Toll/interleukin-1 receptor homology (TIR) domain"/>
    <property type="match status" value="1"/>
</dbReference>
<name>A0A1F5VRX5_9BACT</name>
<dbReference type="STRING" id="1817863.A2Y62_02695"/>
<dbReference type="Proteomes" id="UP000178943">
    <property type="component" value="Unassembled WGS sequence"/>
</dbReference>
<feature type="domain" description="TIR" evidence="1">
    <location>
        <begin position="1"/>
        <end position="131"/>
    </location>
</feature>
<dbReference type="AlphaFoldDB" id="A0A1F5VRX5"/>
<dbReference type="InterPro" id="IPR035897">
    <property type="entry name" value="Toll_tir_struct_dom_sf"/>
</dbReference>
<protein>
    <recommendedName>
        <fullName evidence="1">TIR domain-containing protein</fullName>
    </recommendedName>
</protein>
<dbReference type="GO" id="GO:0007165">
    <property type="term" value="P:signal transduction"/>
    <property type="evidence" value="ECO:0007669"/>
    <property type="project" value="InterPro"/>
</dbReference>